<dbReference type="AlphaFoldDB" id="A0A5C5XWY0"/>
<dbReference type="InterPro" id="IPR011009">
    <property type="entry name" value="Kinase-like_dom_sf"/>
</dbReference>
<keyword evidence="3 7" id="KW-0418">Kinase</keyword>
<keyword evidence="4 5" id="KW-0067">ATP-binding</keyword>
<dbReference type="PANTHER" id="PTHR43289">
    <property type="entry name" value="MITOGEN-ACTIVATED PROTEIN KINASE KINASE KINASE 20-RELATED"/>
    <property type="match status" value="1"/>
</dbReference>
<dbReference type="PROSITE" id="PS00108">
    <property type="entry name" value="PROTEIN_KINASE_ST"/>
    <property type="match status" value="1"/>
</dbReference>
<feature type="domain" description="Protein kinase" evidence="6">
    <location>
        <begin position="26"/>
        <end position="265"/>
    </location>
</feature>
<organism evidence="7 8">
    <name type="scientific">Allorhodopirellula solitaria</name>
    <dbReference type="NCBI Taxonomy" id="2527987"/>
    <lineage>
        <taxon>Bacteria</taxon>
        <taxon>Pseudomonadati</taxon>
        <taxon>Planctomycetota</taxon>
        <taxon>Planctomycetia</taxon>
        <taxon>Pirellulales</taxon>
        <taxon>Pirellulaceae</taxon>
        <taxon>Allorhodopirellula</taxon>
    </lineage>
</organism>
<dbReference type="CDD" id="cd14014">
    <property type="entry name" value="STKc_PknB_like"/>
    <property type="match status" value="1"/>
</dbReference>
<evidence type="ECO:0000259" key="6">
    <source>
        <dbReference type="PROSITE" id="PS50011"/>
    </source>
</evidence>
<accession>A0A5C5XWY0</accession>
<dbReference type="PROSITE" id="PS50011">
    <property type="entry name" value="PROTEIN_KINASE_DOM"/>
    <property type="match status" value="1"/>
</dbReference>
<name>A0A5C5XWY0_9BACT</name>
<dbReference type="Proteomes" id="UP000318053">
    <property type="component" value="Unassembled WGS sequence"/>
</dbReference>
<dbReference type="SMART" id="SM00220">
    <property type="entry name" value="S_TKc"/>
    <property type="match status" value="1"/>
</dbReference>
<dbReference type="SUPFAM" id="SSF56112">
    <property type="entry name" value="Protein kinase-like (PK-like)"/>
    <property type="match status" value="1"/>
</dbReference>
<keyword evidence="2 5" id="KW-0547">Nucleotide-binding</keyword>
<dbReference type="EC" id="2.7.11.1" evidence="7"/>
<dbReference type="InterPro" id="IPR000719">
    <property type="entry name" value="Prot_kinase_dom"/>
</dbReference>
<evidence type="ECO:0000256" key="3">
    <source>
        <dbReference type="ARBA" id="ARBA00022777"/>
    </source>
</evidence>
<evidence type="ECO:0000256" key="4">
    <source>
        <dbReference type="ARBA" id="ARBA00022840"/>
    </source>
</evidence>
<dbReference type="Gene3D" id="3.30.200.20">
    <property type="entry name" value="Phosphorylase Kinase, domain 1"/>
    <property type="match status" value="1"/>
</dbReference>
<dbReference type="PANTHER" id="PTHR43289:SF6">
    <property type="entry name" value="SERINE_THREONINE-PROTEIN KINASE NEKL-3"/>
    <property type="match status" value="1"/>
</dbReference>
<sequence length="282" mass="31676">MRKAASTSSAATGLTPLRVKGRIGKYRLDRRIGQGGFADVYAATDTLLSIKVALKIPNHQWVSEELIAAFRREAKLTMGLEHPHILPIRDASFIDGRFVIVTPLADRTLDDRLKNRMGFETAFEFTSQLLSAVAYAHHHGVIHCDIKPENVMLFDKDYLRLGDFGIAKVAQNTISGSGTGTLGYMPPEQAMGKPSKRSDVFSLGLIAYRMMSGKWPEYPFDWPFPGAAAMRRRVHSDVIAILRKSVAIRPRDRFTDAEKMEAAWEKSRLKATRFAKRQRKQA</sequence>
<dbReference type="PROSITE" id="PS00107">
    <property type="entry name" value="PROTEIN_KINASE_ATP"/>
    <property type="match status" value="1"/>
</dbReference>
<dbReference type="InterPro" id="IPR008271">
    <property type="entry name" value="Ser/Thr_kinase_AS"/>
</dbReference>
<reference evidence="7 8" key="1">
    <citation type="submission" date="2019-02" db="EMBL/GenBank/DDBJ databases">
        <title>Deep-cultivation of Planctomycetes and their phenomic and genomic characterization uncovers novel biology.</title>
        <authorList>
            <person name="Wiegand S."/>
            <person name="Jogler M."/>
            <person name="Boedeker C."/>
            <person name="Pinto D."/>
            <person name="Vollmers J."/>
            <person name="Rivas-Marin E."/>
            <person name="Kohn T."/>
            <person name="Peeters S.H."/>
            <person name="Heuer A."/>
            <person name="Rast P."/>
            <person name="Oberbeckmann S."/>
            <person name="Bunk B."/>
            <person name="Jeske O."/>
            <person name="Meyerdierks A."/>
            <person name="Storesund J.E."/>
            <person name="Kallscheuer N."/>
            <person name="Luecker S."/>
            <person name="Lage O.M."/>
            <person name="Pohl T."/>
            <person name="Merkel B.J."/>
            <person name="Hornburger P."/>
            <person name="Mueller R.-W."/>
            <person name="Bruemmer F."/>
            <person name="Labrenz M."/>
            <person name="Spormann A.M."/>
            <person name="Op Den Camp H."/>
            <person name="Overmann J."/>
            <person name="Amann R."/>
            <person name="Jetten M.S.M."/>
            <person name="Mascher T."/>
            <person name="Medema M.H."/>
            <person name="Devos D.P."/>
            <person name="Kaster A.-K."/>
            <person name="Ovreas L."/>
            <person name="Rohde M."/>
            <person name="Galperin M.Y."/>
            <person name="Jogler C."/>
        </authorList>
    </citation>
    <scope>NUCLEOTIDE SEQUENCE [LARGE SCALE GENOMIC DNA]</scope>
    <source>
        <strain evidence="7 8">CA85</strain>
    </source>
</reference>
<dbReference type="Gene3D" id="1.10.510.10">
    <property type="entry name" value="Transferase(Phosphotransferase) domain 1"/>
    <property type="match status" value="1"/>
</dbReference>
<dbReference type="GO" id="GO:0005524">
    <property type="term" value="F:ATP binding"/>
    <property type="evidence" value="ECO:0007669"/>
    <property type="project" value="UniProtKB-UniRule"/>
</dbReference>
<dbReference type="OrthoDB" id="6111975at2"/>
<dbReference type="GO" id="GO:0004674">
    <property type="term" value="F:protein serine/threonine kinase activity"/>
    <property type="evidence" value="ECO:0007669"/>
    <property type="project" value="UniProtKB-EC"/>
</dbReference>
<evidence type="ECO:0000256" key="2">
    <source>
        <dbReference type="ARBA" id="ARBA00022741"/>
    </source>
</evidence>
<proteinExistence type="predicted"/>
<keyword evidence="8" id="KW-1185">Reference proteome</keyword>
<evidence type="ECO:0000313" key="8">
    <source>
        <dbReference type="Proteomes" id="UP000318053"/>
    </source>
</evidence>
<keyword evidence="1 7" id="KW-0808">Transferase</keyword>
<dbReference type="RefSeq" id="WP_146391934.1">
    <property type="nucleotide sequence ID" value="NZ_SJPK01000006.1"/>
</dbReference>
<evidence type="ECO:0000256" key="1">
    <source>
        <dbReference type="ARBA" id="ARBA00022679"/>
    </source>
</evidence>
<comment type="caution">
    <text evidence="7">The sequence shown here is derived from an EMBL/GenBank/DDBJ whole genome shotgun (WGS) entry which is preliminary data.</text>
</comment>
<dbReference type="Pfam" id="PF00069">
    <property type="entry name" value="Pkinase"/>
    <property type="match status" value="1"/>
</dbReference>
<gene>
    <name evidence="7" type="primary">prkC_10</name>
    <name evidence="7" type="ORF">CA85_29860</name>
</gene>
<dbReference type="InterPro" id="IPR017441">
    <property type="entry name" value="Protein_kinase_ATP_BS"/>
</dbReference>
<evidence type="ECO:0000256" key="5">
    <source>
        <dbReference type="PROSITE-ProRule" id="PRU10141"/>
    </source>
</evidence>
<dbReference type="EMBL" id="SJPK01000006">
    <property type="protein sequence ID" value="TWT66122.1"/>
    <property type="molecule type" value="Genomic_DNA"/>
</dbReference>
<feature type="binding site" evidence="5">
    <location>
        <position position="55"/>
    </location>
    <ligand>
        <name>ATP</name>
        <dbReference type="ChEBI" id="CHEBI:30616"/>
    </ligand>
</feature>
<evidence type="ECO:0000313" key="7">
    <source>
        <dbReference type="EMBL" id="TWT66122.1"/>
    </source>
</evidence>
<protein>
    <submittedName>
        <fullName evidence="7">Serine/threonine-protein kinase PrkC</fullName>
        <ecNumber evidence="7">2.7.11.1</ecNumber>
    </submittedName>
</protein>